<evidence type="ECO:0000313" key="2">
    <source>
        <dbReference type="Proteomes" id="UP000276991"/>
    </source>
</evidence>
<gene>
    <name evidence="1" type="ORF">NAV_LOCUS9013</name>
</gene>
<dbReference type="PANTHER" id="PTHR47331:SF1">
    <property type="entry name" value="GAG-LIKE PROTEIN"/>
    <property type="match status" value="1"/>
</dbReference>
<name>A0A498SVG5_ACAVI</name>
<dbReference type="GO" id="GO:0006259">
    <property type="term" value="P:DNA metabolic process"/>
    <property type="evidence" value="ECO:0007669"/>
    <property type="project" value="UniProtKB-ARBA"/>
</dbReference>
<evidence type="ECO:0008006" key="3">
    <source>
        <dbReference type="Google" id="ProtNLM"/>
    </source>
</evidence>
<dbReference type="STRING" id="6277.A0A498SVG5"/>
<protein>
    <recommendedName>
        <fullName evidence="3">DUF5641 domain-containing protein</fullName>
    </recommendedName>
</protein>
<dbReference type="OrthoDB" id="8052806at2759"/>
<dbReference type="Gene3D" id="3.30.420.10">
    <property type="entry name" value="Ribonuclease H-like superfamily/Ribonuclease H"/>
    <property type="match status" value="1"/>
</dbReference>
<reference evidence="1 2" key="1">
    <citation type="submission" date="2018-08" db="EMBL/GenBank/DDBJ databases">
        <authorList>
            <person name="Laetsch R D."/>
            <person name="Stevens L."/>
            <person name="Kumar S."/>
            <person name="Blaxter L. M."/>
        </authorList>
    </citation>
    <scope>NUCLEOTIDE SEQUENCE [LARGE SCALE GENOMIC DNA]</scope>
</reference>
<dbReference type="InterPro" id="IPR036397">
    <property type="entry name" value="RNaseH_sf"/>
</dbReference>
<keyword evidence="2" id="KW-1185">Reference proteome</keyword>
<proteinExistence type="predicted"/>
<evidence type="ECO:0000313" key="1">
    <source>
        <dbReference type="EMBL" id="VBB34222.1"/>
    </source>
</evidence>
<organism evidence="1 2">
    <name type="scientific">Acanthocheilonema viteae</name>
    <name type="common">Filarial nematode worm</name>
    <name type="synonym">Dipetalonema viteae</name>
    <dbReference type="NCBI Taxonomy" id="6277"/>
    <lineage>
        <taxon>Eukaryota</taxon>
        <taxon>Metazoa</taxon>
        <taxon>Ecdysozoa</taxon>
        <taxon>Nematoda</taxon>
        <taxon>Chromadorea</taxon>
        <taxon>Rhabditida</taxon>
        <taxon>Spirurina</taxon>
        <taxon>Spiruromorpha</taxon>
        <taxon>Filarioidea</taxon>
        <taxon>Onchocercidae</taxon>
        <taxon>Acanthocheilonema</taxon>
    </lineage>
</organism>
<dbReference type="AlphaFoldDB" id="A0A498SVG5"/>
<dbReference type="GO" id="GO:0003676">
    <property type="term" value="F:nucleic acid binding"/>
    <property type="evidence" value="ECO:0007669"/>
    <property type="project" value="InterPro"/>
</dbReference>
<dbReference type="SUPFAM" id="SSF56672">
    <property type="entry name" value="DNA/RNA polymerases"/>
    <property type="match status" value="1"/>
</dbReference>
<dbReference type="InterPro" id="IPR043502">
    <property type="entry name" value="DNA/RNA_pol_sf"/>
</dbReference>
<accession>A0A498SVG5</accession>
<dbReference type="Proteomes" id="UP000276991">
    <property type="component" value="Unassembled WGS sequence"/>
</dbReference>
<sequence>MKIISKEKFTCLKDVSKKPLITTLDREPAMRVLITQAQLEEMTEKEIVKWKVYYHEIDHYWKVRNRFDGRTFPGIAHTLSELKRAFWIPKGRIEIKRVLNKFEDDISKRLVALFTCFTRAVHLEVVDDLSSESFMTIMKYTVKIREFLTEKGITWKSITPRAPWNGVVYERLIGLTKKAMRRATGRKLLREKELITLIVEVEEAREPREKEIVLVNEPEVLRGMWKLAKIKEIKRGNDGKKNQFENWSQRNNPLLQEPGMLQRSKNRRIDRNHETLQKDEKLLHQEDKTIRDQLRSGIIIEVHPNMNQGGTIHYLPHHEVMAPHKPTTKLRIIHDASAHLKGTKSLNEVLYRGSIMFPDLVGILLHFRMMKNVVIADVKKAFLQLEPHPSDRKCT</sequence>
<dbReference type="PANTHER" id="PTHR47331">
    <property type="entry name" value="PHD-TYPE DOMAIN-CONTAINING PROTEIN"/>
    <property type="match status" value="1"/>
</dbReference>
<dbReference type="EMBL" id="UPTC01003213">
    <property type="protein sequence ID" value="VBB34222.1"/>
    <property type="molecule type" value="Genomic_DNA"/>
</dbReference>